<feature type="domain" description="GST N-terminal" evidence="3">
    <location>
        <begin position="226"/>
        <end position="310"/>
    </location>
</feature>
<gene>
    <name evidence="5" type="ORF">JYZ213_LOCUS17903</name>
</gene>
<comment type="similarity">
    <text evidence="1">Belongs to the isochorismatase family.</text>
</comment>
<evidence type="ECO:0000256" key="2">
    <source>
        <dbReference type="ARBA" id="ARBA00007409"/>
    </source>
</evidence>
<dbReference type="PROSITE" id="PS50404">
    <property type="entry name" value="GST_NTER"/>
    <property type="match status" value="1"/>
</dbReference>
<dbReference type="SFLD" id="SFLDG00358">
    <property type="entry name" value="Main_(cytGST)"/>
    <property type="match status" value="1"/>
</dbReference>
<dbReference type="CDD" id="cd00431">
    <property type="entry name" value="cysteine_hydrolases"/>
    <property type="match status" value="1"/>
</dbReference>
<dbReference type="SUPFAM" id="SSF52833">
    <property type="entry name" value="Thioredoxin-like"/>
    <property type="match status" value="1"/>
</dbReference>
<dbReference type="InterPro" id="IPR036249">
    <property type="entry name" value="Thioredoxin-like_sf"/>
</dbReference>
<comment type="caution">
    <text evidence="5">The sequence shown here is derived from an EMBL/GenBank/DDBJ whole genome shotgun (WGS) entry which is preliminary data.</text>
</comment>
<evidence type="ECO:0000259" key="4">
    <source>
        <dbReference type="PROSITE" id="PS50405"/>
    </source>
</evidence>
<dbReference type="CDD" id="cd00299">
    <property type="entry name" value="GST_C_family"/>
    <property type="match status" value="1"/>
</dbReference>
<dbReference type="Pfam" id="PF00857">
    <property type="entry name" value="Isochorismatase"/>
    <property type="match status" value="1"/>
</dbReference>
<dbReference type="Pfam" id="PF13409">
    <property type="entry name" value="GST_N_2"/>
    <property type="match status" value="1"/>
</dbReference>
<reference evidence="5" key="1">
    <citation type="submission" date="2021-02" db="EMBL/GenBank/DDBJ databases">
        <authorList>
            <person name="Nowell W R."/>
        </authorList>
    </citation>
    <scope>NUCLEOTIDE SEQUENCE</scope>
</reference>
<dbReference type="SUPFAM" id="SSF47616">
    <property type="entry name" value="GST C-terminal domain-like"/>
    <property type="match status" value="1"/>
</dbReference>
<dbReference type="InterPro" id="IPR036282">
    <property type="entry name" value="Glutathione-S-Trfase_C_sf"/>
</dbReference>
<dbReference type="Pfam" id="PF00043">
    <property type="entry name" value="GST_C"/>
    <property type="match status" value="1"/>
</dbReference>
<dbReference type="PANTHER" id="PTHR44051:SF8">
    <property type="entry name" value="GLUTATHIONE S-TRANSFERASE GSTA"/>
    <property type="match status" value="1"/>
</dbReference>
<protein>
    <submittedName>
        <fullName evidence="5">Uncharacterized protein</fullName>
    </submittedName>
</protein>
<dbReference type="InterPro" id="IPR036380">
    <property type="entry name" value="Isochorismatase-like_sf"/>
</dbReference>
<dbReference type="Gene3D" id="3.40.30.10">
    <property type="entry name" value="Glutaredoxin"/>
    <property type="match status" value="1"/>
</dbReference>
<evidence type="ECO:0000313" key="5">
    <source>
        <dbReference type="EMBL" id="CAF1036639.1"/>
    </source>
</evidence>
<dbReference type="SFLD" id="SFLDS00019">
    <property type="entry name" value="Glutathione_Transferase_(cytos"/>
    <property type="match status" value="1"/>
</dbReference>
<dbReference type="EMBL" id="CAJNOG010000171">
    <property type="protein sequence ID" value="CAF1036639.1"/>
    <property type="molecule type" value="Genomic_DNA"/>
</dbReference>
<proteinExistence type="inferred from homology"/>
<dbReference type="SUPFAM" id="SSF52499">
    <property type="entry name" value="Isochorismatase-like hydrolases"/>
    <property type="match status" value="1"/>
</dbReference>
<evidence type="ECO:0000259" key="3">
    <source>
        <dbReference type="PROSITE" id="PS50404"/>
    </source>
</evidence>
<dbReference type="Gene3D" id="1.20.1050.10">
    <property type="match status" value="1"/>
</dbReference>
<sequence length="461" mass="52770">MTTTILSDIKMDETQIRRALLVVDLQQDFTTPNGPFKNSYFKIDHIISNLTTILPHFREHNGIVIWIKADYSKFISEPKYLTRPEGERYEGIPMNDALLSGSHKAFPLCMPGTDGEKFMPEIESLIKTDQDIIITKTYYSAFTDTNLADILKDVQEVHICGLVTGVCVQATTTDAFFHGHKVFVWTDCLGHRNEKGHRKALSNMKRWYATMINSNNYYQQATLTTSKPTLYFVNGSIPSWRVMMALYEKGIDFEGKRLKVMSTPKETKSAEFLAINPRGLTPTLVDTDGSIIAESLAILHYLEEYYPNTLPLVPVEKSEHIKVLQRIQESQNLVDIYEPLEEIVFKTPKEEQLSHKDSIIKTLQLIDQELAFWEMYLTKTTFIACDHFTLADCAFYPVIAYLIHRGLNLDKFPVLKNYINTIKTKPAAIKSHPIDWAEKGGKINIFRVVNNIVINSNKENE</sequence>
<evidence type="ECO:0000256" key="1">
    <source>
        <dbReference type="ARBA" id="ARBA00006336"/>
    </source>
</evidence>
<dbReference type="PROSITE" id="PS50405">
    <property type="entry name" value="GST_CTER"/>
    <property type="match status" value="1"/>
</dbReference>
<evidence type="ECO:0000313" key="6">
    <source>
        <dbReference type="Proteomes" id="UP000663845"/>
    </source>
</evidence>
<accession>A0A814JEU6</accession>
<dbReference type="InterPro" id="IPR000868">
    <property type="entry name" value="Isochorismatase-like_dom"/>
</dbReference>
<feature type="domain" description="GST C-terminal" evidence="4">
    <location>
        <begin position="313"/>
        <end position="443"/>
    </location>
</feature>
<dbReference type="InterPro" id="IPR010987">
    <property type="entry name" value="Glutathione-S-Trfase_C-like"/>
</dbReference>
<dbReference type="InterPro" id="IPR040079">
    <property type="entry name" value="Glutathione_S-Trfase"/>
</dbReference>
<dbReference type="Gene3D" id="3.40.50.850">
    <property type="entry name" value="Isochorismatase-like"/>
    <property type="match status" value="1"/>
</dbReference>
<dbReference type="InterPro" id="IPR004045">
    <property type="entry name" value="Glutathione_S-Trfase_N"/>
</dbReference>
<dbReference type="Proteomes" id="UP000663845">
    <property type="component" value="Unassembled WGS sequence"/>
</dbReference>
<dbReference type="CDD" id="cd00570">
    <property type="entry name" value="GST_N_family"/>
    <property type="match status" value="1"/>
</dbReference>
<comment type="similarity">
    <text evidence="2">Belongs to the GST superfamily.</text>
</comment>
<dbReference type="AlphaFoldDB" id="A0A814JEU6"/>
<organism evidence="5 6">
    <name type="scientific">Adineta steineri</name>
    <dbReference type="NCBI Taxonomy" id="433720"/>
    <lineage>
        <taxon>Eukaryota</taxon>
        <taxon>Metazoa</taxon>
        <taxon>Spiralia</taxon>
        <taxon>Gnathifera</taxon>
        <taxon>Rotifera</taxon>
        <taxon>Eurotatoria</taxon>
        <taxon>Bdelloidea</taxon>
        <taxon>Adinetida</taxon>
        <taxon>Adinetidae</taxon>
        <taxon>Adineta</taxon>
    </lineage>
</organism>
<dbReference type="InterPro" id="IPR004046">
    <property type="entry name" value="GST_C"/>
</dbReference>
<name>A0A814JEU6_9BILA</name>
<dbReference type="PANTHER" id="PTHR44051">
    <property type="entry name" value="GLUTATHIONE S-TRANSFERASE-RELATED"/>
    <property type="match status" value="1"/>
</dbReference>